<dbReference type="AlphaFoldDB" id="Q0RN70"/>
<organism evidence="1 2">
    <name type="scientific">Frankia alni (strain DSM 45986 / CECT 9034 / ACN14a)</name>
    <dbReference type="NCBI Taxonomy" id="326424"/>
    <lineage>
        <taxon>Bacteria</taxon>
        <taxon>Bacillati</taxon>
        <taxon>Actinomycetota</taxon>
        <taxon>Actinomycetes</taxon>
        <taxon>Frankiales</taxon>
        <taxon>Frankiaceae</taxon>
        <taxon>Frankia</taxon>
    </lineage>
</organism>
<dbReference type="HOGENOM" id="CLU_1945588_0_0_11"/>
<evidence type="ECO:0000313" key="1">
    <source>
        <dbReference type="EMBL" id="CAJ61020.1"/>
    </source>
</evidence>
<reference evidence="1 2" key="1">
    <citation type="journal article" date="2007" name="Genome Res.">
        <title>Genome characteristics of facultatively symbiotic Frankia sp. strains reflect host range and host plant biogeography.</title>
        <authorList>
            <person name="Normand P."/>
            <person name="Lapierre P."/>
            <person name="Tisa L.S."/>
            <person name="Gogarten J.P."/>
            <person name="Alloisio N."/>
            <person name="Bagnarol E."/>
            <person name="Bassi C.A."/>
            <person name="Berry A.M."/>
            <person name="Bickhart D.M."/>
            <person name="Choisne N."/>
            <person name="Couloux A."/>
            <person name="Cournoyer B."/>
            <person name="Cruveiller S."/>
            <person name="Daubin V."/>
            <person name="Demange N."/>
            <person name="Francino M.P."/>
            <person name="Goltsman E."/>
            <person name="Huang Y."/>
            <person name="Kopp O.R."/>
            <person name="Labarre L."/>
            <person name="Lapidus A."/>
            <person name="Lavire C."/>
            <person name="Marechal J."/>
            <person name="Martinez M."/>
            <person name="Mastronunzio J.E."/>
            <person name="Mullin B.C."/>
            <person name="Niemann J."/>
            <person name="Pujic P."/>
            <person name="Rawnsley T."/>
            <person name="Rouy Z."/>
            <person name="Schenowitz C."/>
            <person name="Sellstedt A."/>
            <person name="Tavares F."/>
            <person name="Tomkins J.P."/>
            <person name="Vallenet D."/>
            <person name="Valverde C."/>
            <person name="Wall L.G."/>
            <person name="Wang Y."/>
            <person name="Medigue C."/>
            <person name="Benson D.R."/>
        </authorList>
    </citation>
    <scope>NUCLEOTIDE SEQUENCE [LARGE SCALE GENOMIC DNA]</scope>
    <source>
        <strain evidence="2">DSM 45986 / CECT 9034 / ACN14a</strain>
    </source>
</reference>
<keyword evidence="2" id="KW-1185">Reference proteome</keyword>
<dbReference type="KEGG" id="fal:FRAAL2371"/>
<gene>
    <name evidence="1" type="ordered locus">FRAAL2371</name>
</gene>
<dbReference type="Proteomes" id="UP000000657">
    <property type="component" value="Chromosome"/>
</dbReference>
<sequence length="129" mass="14458">MRAHEVLVALQAALVDPQSAGNSLASWLDGESEASAVCVVFRSWSYVSRDVLVGVRWEVHRNPRNSDDDSLESPAEMAFELVSQFVEEPLDWRAFRLVLDRHGIGWMGTVEQGPPAVPDWVLERVRRSG</sequence>
<dbReference type="EMBL" id="CT573213">
    <property type="protein sequence ID" value="CAJ61020.1"/>
    <property type="molecule type" value="Genomic_DNA"/>
</dbReference>
<name>Q0RN70_FRAAA</name>
<protein>
    <submittedName>
        <fullName evidence="1">Uncharacterized protein</fullName>
    </submittedName>
</protein>
<accession>Q0RN70</accession>
<proteinExistence type="predicted"/>
<evidence type="ECO:0000313" key="2">
    <source>
        <dbReference type="Proteomes" id="UP000000657"/>
    </source>
</evidence>